<protein>
    <recommendedName>
        <fullName evidence="1">Regulatory protein YycH-like domain-containing protein</fullName>
    </recommendedName>
</protein>
<dbReference type="Pfam" id="PF09648">
    <property type="entry name" value="YycI"/>
    <property type="match status" value="1"/>
</dbReference>
<accession>A0A398CJX1</accession>
<feature type="domain" description="Regulatory protein YycH-like" evidence="1">
    <location>
        <begin position="46"/>
        <end position="235"/>
    </location>
</feature>
<dbReference type="OrthoDB" id="2388036at2"/>
<dbReference type="AlphaFoldDB" id="A0A398CJX1"/>
<keyword evidence="3" id="KW-1185">Reference proteome</keyword>
<evidence type="ECO:0000313" key="3">
    <source>
        <dbReference type="Proteomes" id="UP000266340"/>
    </source>
</evidence>
<dbReference type="Proteomes" id="UP000266340">
    <property type="component" value="Unassembled WGS sequence"/>
</dbReference>
<dbReference type="RefSeq" id="WP_119151732.1">
    <property type="nucleotide sequence ID" value="NZ_JBHSOV010000040.1"/>
</dbReference>
<evidence type="ECO:0000313" key="2">
    <source>
        <dbReference type="EMBL" id="RIE01479.1"/>
    </source>
</evidence>
<dbReference type="Gene3D" id="2.40.128.690">
    <property type="entry name" value="YycH protein, domain 3-like"/>
    <property type="match status" value="1"/>
</dbReference>
<organism evidence="2 3">
    <name type="scientific">Cohnella faecalis</name>
    <dbReference type="NCBI Taxonomy" id="2315694"/>
    <lineage>
        <taxon>Bacteria</taxon>
        <taxon>Bacillati</taxon>
        <taxon>Bacillota</taxon>
        <taxon>Bacilli</taxon>
        <taxon>Bacillales</taxon>
        <taxon>Paenibacillaceae</taxon>
        <taxon>Cohnella</taxon>
    </lineage>
</organism>
<dbReference type="GO" id="GO:0016020">
    <property type="term" value="C:membrane"/>
    <property type="evidence" value="ECO:0007669"/>
    <property type="project" value="InterPro"/>
</dbReference>
<proteinExistence type="predicted"/>
<gene>
    <name evidence="2" type="ORF">D3H35_24300</name>
</gene>
<comment type="caution">
    <text evidence="2">The sequence shown here is derived from an EMBL/GenBank/DDBJ whole genome shotgun (WGS) entry which is preliminary data.</text>
</comment>
<dbReference type="InterPro" id="IPR018604">
    <property type="entry name" value="YycI-like"/>
</dbReference>
<evidence type="ECO:0000259" key="1">
    <source>
        <dbReference type="Pfam" id="PF09648"/>
    </source>
</evidence>
<dbReference type="EMBL" id="QXJM01000040">
    <property type="protein sequence ID" value="RIE01479.1"/>
    <property type="molecule type" value="Genomic_DNA"/>
</dbReference>
<reference evidence="2 3" key="1">
    <citation type="submission" date="2018-09" db="EMBL/GenBank/DDBJ databases">
        <title>Cohnella cavernae sp. nov., isolated from a karst cave.</title>
        <authorList>
            <person name="Zhu H."/>
        </authorList>
    </citation>
    <scope>NUCLEOTIDE SEQUENCE [LARGE SCALE GENOMIC DNA]</scope>
    <source>
        <strain evidence="2 3">K2E09-144</strain>
    </source>
</reference>
<sequence length="255" mass="28902">MDWGRAKNVLILAFLMLNVLLGYQLWSEWRDQGSSSVDWTSLPPDTQQIMQEKNIRVEGKIPTETPEMRILTFTLKKQPSKSDKAAEKTAIEPQPESRIVFYRKELESALGGTIPDLKHYEYDQGWGNREGVFVLNRMVDGYPMFDIRLELYNSDQRIMAYRQDTIQTLSSEGSKDQQVLPAAQAVARLIDYNLQAGSVIKDIRLGYHGQLFDTISAPSWRVLLESGEVYYVHAISGDVSTDKGTTLTSANSNTE</sequence>
<name>A0A398CJX1_9BACL</name>